<keyword evidence="6" id="KW-1185">Reference proteome</keyword>
<keyword evidence="1" id="KW-0805">Transcription regulation</keyword>
<evidence type="ECO:0000313" key="6">
    <source>
        <dbReference type="Proteomes" id="UP000007177"/>
    </source>
</evidence>
<keyword evidence="2" id="KW-0238">DNA-binding</keyword>
<feature type="domain" description="HTH marR-type" evidence="4">
    <location>
        <begin position="1"/>
        <end position="137"/>
    </location>
</feature>
<name>H6LH45_ACEWD</name>
<dbReference type="Pfam" id="PF01047">
    <property type="entry name" value="MarR"/>
    <property type="match status" value="1"/>
</dbReference>
<dbReference type="SMART" id="SM00347">
    <property type="entry name" value="HTH_MARR"/>
    <property type="match status" value="1"/>
</dbReference>
<protein>
    <submittedName>
        <fullName evidence="5">Transcriptional regulator MarR family</fullName>
    </submittedName>
</protein>
<dbReference type="GO" id="GO:0003700">
    <property type="term" value="F:DNA-binding transcription factor activity"/>
    <property type="evidence" value="ECO:0007669"/>
    <property type="project" value="InterPro"/>
</dbReference>
<dbReference type="eggNOG" id="COG1846">
    <property type="taxonomic scope" value="Bacteria"/>
</dbReference>
<dbReference type="InterPro" id="IPR000835">
    <property type="entry name" value="HTH_MarR-typ"/>
</dbReference>
<dbReference type="SUPFAM" id="SSF46785">
    <property type="entry name" value="Winged helix' DNA-binding domain"/>
    <property type="match status" value="1"/>
</dbReference>
<dbReference type="RefSeq" id="WP_014354786.1">
    <property type="nucleotide sequence ID" value="NC_016894.1"/>
</dbReference>
<dbReference type="KEGG" id="awo:Awo_c03820"/>
<evidence type="ECO:0000259" key="4">
    <source>
        <dbReference type="PROSITE" id="PS50995"/>
    </source>
</evidence>
<dbReference type="Gene3D" id="1.10.10.10">
    <property type="entry name" value="Winged helix-like DNA-binding domain superfamily/Winged helix DNA-binding domain"/>
    <property type="match status" value="1"/>
</dbReference>
<dbReference type="HOGENOM" id="CLU_083287_18_0_9"/>
<organism evidence="5 6">
    <name type="scientific">Acetobacterium woodii (strain ATCC 29683 / DSM 1030 / JCM 2381 / KCTC 1655 / WB1)</name>
    <dbReference type="NCBI Taxonomy" id="931626"/>
    <lineage>
        <taxon>Bacteria</taxon>
        <taxon>Bacillati</taxon>
        <taxon>Bacillota</taxon>
        <taxon>Clostridia</taxon>
        <taxon>Eubacteriales</taxon>
        <taxon>Eubacteriaceae</taxon>
        <taxon>Acetobacterium</taxon>
    </lineage>
</organism>
<proteinExistence type="predicted"/>
<dbReference type="STRING" id="931626.Awo_c03820"/>
<dbReference type="GO" id="GO:0003677">
    <property type="term" value="F:DNA binding"/>
    <property type="evidence" value="ECO:0007669"/>
    <property type="project" value="UniProtKB-KW"/>
</dbReference>
<sequence length="153" mass="17711">MGIETLHFIMINNKIFRNNQIHLDKALKKFDLSSGLMPYLFILEKNEGVSLHQLSTKIGNDKAMTTRTIKRLIELDYVYKIGKEGDCRAYQLYLTKKSKAVMPQILKEIQMIVDLITVDLSAEEKKITMAALKKISMRTQQLRDEEEVYGKNV</sequence>
<dbReference type="InterPro" id="IPR036390">
    <property type="entry name" value="WH_DNA-bd_sf"/>
</dbReference>
<dbReference type="PROSITE" id="PS50995">
    <property type="entry name" value="HTH_MARR_2"/>
    <property type="match status" value="1"/>
</dbReference>
<evidence type="ECO:0000256" key="2">
    <source>
        <dbReference type="ARBA" id="ARBA00023125"/>
    </source>
</evidence>
<evidence type="ECO:0000256" key="3">
    <source>
        <dbReference type="ARBA" id="ARBA00023163"/>
    </source>
</evidence>
<dbReference type="PANTHER" id="PTHR42756:SF2">
    <property type="entry name" value="MARR FAMILY REGULATORY PROTEIN"/>
    <property type="match status" value="1"/>
</dbReference>
<evidence type="ECO:0000256" key="1">
    <source>
        <dbReference type="ARBA" id="ARBA00023015"/>
    </source>
</evidence>
<evidence type="ECO:0000313" key="5">
    <source>
        <dbReference type="EMBL" id="AFA47183.1"/>
    </source>
</evidence>
<dbReference type="InterPro" id="IPR036388">
    <property type="entry name" value="WH-like_DNA-bd_sf"/>
</dbReference>
<dbReference type="PANTHER" id="PTHR42756">
    <property type="entry name" value="TRANSCRIPTIONAL REGULATOR, MARR"/>
    <property type="match status" value="1"/>
</dbReference>
<dbReference type="Proteomes" id="UP000007177">
    <property type="component" value="Chromosome"/>
</dbReference>
<dbReference type="EMBL" id="CP002987">
    <property type="protein sequence ID" value="AFA47183.1"/>
    <property type="molecule type" value="Genomic_DNA"/>
</dbReference>
<reference evidence="6" key="1">
    <citation type="submission" date="2011-07" db="EMBL/GenBank/DDBJ databases">
        <title>Complete genome sequence of Acetobacterium woodii.</title>
        <authorList>
            <person name="Poehlein A."/>
            <person name="Schmidt S."/>
            <person name="Kaster A.-K."/>
            <person name="Goenrich M."/>
            <person name="Vollmers J."/>
            <person name="Thuermer A."/>
            <person name="Gottschalk G."/>
            <person name="Thauer R.K."/>
            <person name="Daniel R."/>
            <person name="Mueller V."/>
        </authorList>
    </citation>
    <scope>NUCLEOTIDE SEQUENCE [LARGE SCALE GENOMIC DNA]</scope>
    <source>
        <strain evidence="6">ATCC 29683 / DSM 1030 / JCM 2381 / KCTC 1655 / WB1</strain>
    </source>
</reference>
<accession>H6LH45</accession>
<keyword evidence="3" id="KW-0804">Transcription</keyword>
<gene>
    <name evidence="5" type="ordered locus">Awo_c03820</name>
</gene>
<reference evidence="5 6" key="2">
    <citation type="journal article" date="2012" name="PLoS ONE">
        <title>An ancient pathway combining carbon dioxide fixation with the generation and utilization of a sodium ion gradient for ATP synthesis.</title>
        <authorList>
            <person name="Poehlein A."/>
            <person name="Schmidt S."/>
            <person name="Kaster A.K."/>
            <person name="Goenrich M."/>
            <person name="Vollmers J."/>
            <person name="Thurmer A."/>
            <person name="Bertsch J."/>
            <person name="Schuchmann K."/>
            <person name="Voigt B."/>
            <person name="Hecker M."/>
            <person name="Daniel R."/>
            <person name="Thauer R.K."/>
            <person name="Gottschalk G."/>
            <person name="Muller V."/>
        </authorList>
    </citation>
    <scope>NUCLEOTIDE SEQUENCE [LARGE SCALE GENOMIC DNA]</scope>
    <source>
        <strain evidence="6">ATCC 29683 / DSM 1030 / JCM 2381 / KCTC 1655 / WB1</strain>
    </source>
</reference>
<dbReference type="AlphaFoldDB" id="H6LH45"/>
<dbReference type="OrthoDB" id="795750at2"/>